<organism evidence="2 3">
    <name type="scientific">Bosea massiliensis</name>
    <dbReference type="NCBI Taxonomy" id="151419"/>
    <lineage>
        <taxon>Bacteria</taxon>
        <taxon>Pseudomonadati</taxon>
        <taxon>Pseudomonadota</taxon>
        <taxon>Alphaproteobacteria</taxon>
        <taxon>Hyphomicrobiales</taxon>
        <taxon>Boseaceae</taxon>
        <taxon>Bosea</taxon>
    </lineage>
</organism>
<evidence type="ECO:0000313" key="3">
    <source>
        <dbReference type="Proteomes" id="UP001596060"/>
    </source>
</evidence>
<gene>
    <name evidence="2" type="ORF">ACFPN9_04725</name>
</gene>
<dbReference type="EMBL" id="JBHSLU010000007">
    <property type="protein sequence ID" value="MFC5504557.1"/>
    <property type="molecule type" value="Genomic_DNA"/>
</dbReference>
<evidence type="ECO:0000256" key="1">
    <source>
        <dbReference type="SAM" id="MobiDB-lite"/>
    </source>
</evidence>
<evidence type="ECO:0000313" key="2">
    <source>
        <dbReference type="EMBL" id="MFC5504557.1"/>
    </source>
</evidence>
<feature type="region of interest" description="Disordered" evidence="1">
    <location>
        <begin position="1"/>
        <end position="23"/>
    </location>
</feature>
<keyword evidence="3" id="KW-1185">Reference proteome</keyword>
<comment type="caution">
    <text evidence="2">The sequence shown here is derived from an EMBL/GenBank/DDBJ whole genome shotgun (WGS) entry which is preliminary data.</text>
</comment>
<proteinExistence type="predicted"/>
<sequence>MSPAPMLEAITPAKQGDDGKTGGCADDGGRLMTRLSQSWPRRAQQRAWAGLLGLLAVWLAAPVQAQDGQRVSITGEIADSWCTVSGLMFAKGSAHHQCAVWCALGGIPVAIRDAEGGLYLILRIGDDTDSAANPRIARLMAHEVTVDGELLERDGVRYLLVDKIADDKGVINLTHDEHGIQPFGN</sequence>
<protein>
    <submittedName>
        <fullName evidence="2">Uncharacterized protein</fullName>
    </submittedName>
</protein>
<reference evidence="3" key="1">
    <citation type="journal article" date="2019" name="Int. J. Syst. Evol. Microbiol.">
        <title>The Global Catalogue of Microorganisms (GCM) 10K type strain sequencing project: providing services to taxonomists for standard genome sequencing and annotation.</title>
        <authorList>
            <consortium name="The Broad Institute Genomics Platform"/>
            <consortium name="The Broad Institute Genome Sequencing Center for Infectious Disease"/>
            <person name="Wu L."/>
            <person name="Ma J."/>
        </authorList>
    </citation>
    <scope>NUCLEOTIDE SEQUENCE [LARGE SCALE GENOMIC DNA]</scope>
    <source>
        <strain evidence="3">CCUG 43117</strain>
    </source>
</reference>
<dbReference type="Proteomes" id="UP001596060">
    <property type="component" value="Unassembled WGS sequence"/>
</dbReference>
<accession>A0ABW0NYW4</accession>
<name>A0ABW0NYW4_9HYPH</name>